<accession>A0A9Q1FEG0</accession>
<feature type="region of interest" description="Disordered" evidence="1">
    <location>
        <begin position="97"/>
        <end position="129"/>
    </location>
</feature>
<sequence length="279" mass="30461">MVLLVHATLQWQSIGEKQSEFLMLGDMVSEHGHLRRSASEPPEERFRLPSALGIHPHSLSQSVAGVFWGGGEEGGRGEETSRASSALLLSARISGGRGGVSRGGPALPCRDREGPRVGGGAGGRDRASGRTWERPIRHCFSVCGLRLCEQIPEAAGRPSRRSRGRDEAESVRLSRLPLSFPRCHRKSSEREQSGYIIGALRSAVQVKRDASSCGYGTRGPGWRAGGLSPRRHPAPPLPTNSRPRPRVPDSRRYRDRLHSQKNRSDLIYPPPLPSPSTLL</sequence>
<feature type="region of interest" description="Disordered" evidence="1">
    <location>
        <begin position="211"/>
        <end position="279"/>
    </location>
</feature>
<keyword evidence="3" id="KW-1185">Reference proteome</keyword>
<feature type="compositionally biased region" description="Basic and acidic residues" evidence="1">
    <location>
        <begin position="246"/>
        <end position="264"/>
    </location>
</feature>
<reference evidence="2" key="1">
    <citation type="journal article" date="2023" name="Science">
        <title>Genome structures resolve the early diversification of teleost fishes.</title>
        <authorList>
            <person name="Parey E."/>
            <person name="Louis A."/>
            <person name="Montfort J."/>
            <person name="Bouchez O."/>
            <person name="Roques C."/>
            <person name="Iampietro C."/>
            <person name="Lluch J."/>
            <person name="Castinel A."/>
            <person name="Donnadieu C."/>
            <person name="Desvignes T."/>
            <person name="Floi Bucao C."/>
            <person name="Jouanno E."/>
            <person name="Wen M."/>
            <person name="Mejri S."/>
            <person name="Dirks R."/>
            <person name="Jansen H."/>
            <person name="Henkel C."/>
            <person name="Chen W.J."/>
            <person name="Zahm M."/>
            <person name="Cabau C."/>
            <person name="Klopp C."/>
            <person name="Thompson A.W."/>
            <person name="Robinson-Rechavi M."/>
            <person name="Braasch I."/>
            <person name="Lecointre G."/>
            <person name="Bobe J."/>
            <person name="Postlethwait J.H."/>
            <person name="Berthelot C."/>
            <person name="Roest Crollius H."/>
            <person name="Guiguen Y."/>
        </authorList>
    </citation>
    <scope>NUCLEOTIDE SEQUENCE</scope>
    <source>
        <strain evidence="2">WJC10195</strain>
    </source>
</reference>
<gene>
    <name evidence="2" type="ORF">SKAU_G00195870</name>
</gene>
<comment type="caution">
    <text evidence="2">The sequence shown here is derived from an EMBL/GenBank/DDBJ whole genome shotgun (WGS) entry which is preliminary data.</text>
</comment>
<organism evidence="2 3">
    <name type="scientific">Synaphobranchus kaupii</name>
    <name type="common">Kaup's arrowtooth eel</name>
    <dbReference type="NCBI Taxonomy" id="118154"/>
    <lineage>
        <taxon>Eukaryota</taxon>
        <taxon>Metazoa</taxon>
        <taxon>Chordata</taxon>
        <taxon>Craniata</taxon>
        <taxon>Vertebrata</taxon>
        <taxon>Euteleostomi</taxon>
        <taxon>Actinopterygii</taxon>
        <taxon>Neopterygii</taxon>
        <taxon>Teleostei</taxon>
        <taxon>Anguilliformes</taxon>
        <taxon>Synaphobranchidae</taxon>
        <taxon>Synaphobranchus</taxon>
    </lineage>
</organism>
<dbReference type="Proteomes" id="UP001152622">
    <property type="component" value="Chromosome 6"/>
</dbReference>
<proteinExistence type="predicted"/>
<evidence type="ECO:0000313" key="3">
    <source>
        <dbReference type="Proteomes" id="UP001152622"/>
    </source>
</evidence>
<name>A0A9Q1FEG0_SYNKA</name>
<dbReference type="AlphaFoldDB" id="A0A9Q1FEG0"/>
<feature type="compositionally biased region" description="Pro residues" evidence="1">
    <location>
        <begin position="268"/>
        <end position="279"/>
    </location>
</feature>
<evidence type="ECO:0000256" key="1">
    <source>
        <dbReference type="SAM" id="MobiDB-lite"/>
    </source>
</evidence>
<protein>
    <submittedName>
        <fullName evidence="2">Uncharacterized protein</fullName>
    </submittedName>
</protein>
<evidence type="ECO:0000313" key="2">
    <source>
        <dbReference type="EMBL" id="KAJ8356793.1"/>
    </source>
</evidence>
<dbReference type="EMBL" id="JAINUF010000006">
    <property type="protein sequence ID" value="KAJ8356793.1"/>
    <property type="molecule type" value="Genomic_DNA"/>
</dbReference>